<evidence type="ECO:0000313" key="3">
    <source>
        <dbReference type="Proteomes" id="UP000233293"/>
    </source>
</evidence>
<dbReference type="EMBL" id="PIUM01000020">
    <property type="protein sequence ID" value="PKU23503.1"/>
    <property type="molecule type" value="Genomic_DNA"/>
</dbReference>
<dbReference type="AlphaFoldDB" id="A0A2N3PSW7"/>
<name>A0A2N3PSW7_9PROT</name>
<proteinExistence type="predicted"/>
<dbReference type="Proteomes" id="UP000233293">
    <property type="component" value="Unassembled WGS sequence"/>
</dbReference>
<comment type="caution">
    <text evidence="2">The sequence shown here is derived from an EMBL/GenBank/DDBJ whole genome shotgun (WGS) entry which is preliminary data.</text>
</comment>
<gene>
    <name evidence="2" type="ORF">CWS72_16500</name>
</gene>
<accession>A0A2N3PSW7</accession>
<reference evidence="3" key="1">
    <citation type="submission" date="2017-12" db="EMBL/GenBank/DDBJ databases">
        <title>Draft genome sequence of Telmatospirillum siberiense 26-4b1T, an acidotolerant peatland alphaproteobacterium potentially involved in sulfur cycling.</title>
        <authorList>
            <person name="Hausmann B."/>
            <person name="Pjevac P."/>
            <person name="Schreck K."/>
            <person name="Herbold C.W."/>
            <person name="Daims H."/>
            <person name="Wagner M."/>
            <person name="Pester M."/>
            <person name="Loy A."/>
        </authorList>
    </citation>
    <scope>NUCLEOTIDE SEQUENCE [LARGE SCALE GENOMIC DNA]</scope>
    <source>
        <strain evidence="3">26-4b1</strain>
    </source>
</reference>
<keyword evidence="3" id="KW-1185">Reference proteome</keyword>
<feature type="region of interest" description="Disordered" evidence="1">
    <location>
        <begin position="1"/>
        <end position="31"/>
    </location>
</feature>
<sequence length="156" mass="17287">MPDFGGGAAPGADASDLDGENYNPAEAPDPKEWLALDEQERQILVENFHRRAGVRPPNETVHAIFHVIVENQIAEGDDLPVRRAVERLIDGGLDRHEALHAVGSVLSDFMYDILQGKETKAFPQDAYNAAVERLTVESWRQQAKPEAPAKKRGKPR</sequence>
<protein>
    <recommendedName>
        <fullName evidence="4">DUF1841 domain-containing protein</fullName>
    </recommendedName>
</protein>
<evidence type="ECO:0000313" key="2">
    <source>
        <dbReference type="EMBL" id="PKU23503.1"/>
    </source>
</evidence>
<evidence type="ECO:0000256" key="1">
    <source>
        <dbReference type="SAM" id="MobiDB-lite"/>
    </source>
</evidence>
<evidence type="ECO:0008006" key="4">
    <source>
        <dbReference type="Google" id="ProtNLM"/>
    </source>
</evidence>
<organism evidence="2 3">
    <name type="scientific">Telmatospirillum siberiense</name>
    <dbReference type="NCBI Taxonomy" id="382514"/>
    <lineage>
        <taxon>Bacteria</taxon>
        <taxon>Pseudomonadati</taxon>
        <taxon>Pseudomonadota</taxon>
        <taxon>Alphaproteobacteria</taxon>
        <taxon>Rhodospirillales</taxon>
        <taxon>Rhodospirillaceae</taxon>
        <taxon>Telmatospirillum</taxon>
    </lineage>
</organism>
<dbReference type="OrthoDB" id="9004538at2"/>